<dbReference type="PANTHER" id="PTHR43133:SF50">
    <property type="entry name" value="ECF RNA POLYMERASE SIGMA FACTOR SIGM"/>
    <property type="match status" value="1"/>
</dbReference>
<comment type="similarity">
    <text evidence="1">Belongs to the sigma-70 factor family. ECF subfamily.</text>
</comment>
<dbReference type="InterPro" id="IPR039425">
    <property type="entry name" value="RNA_pol_sigma-70-like"/>
</dbReference>
<feature type="compositionally biased region" description="Basic and acidic residues" evidence="6">
    <location>
        <begin position="294"/>
        <end position="312"/>
    </location>
</feature>
<feature type="region of interest" description="Disordered" evidence="6">
    <location>
        <begin position="164"/>
        <end position="312"/>
    </location>
</feature>
<feature type="domain" description="PhyR sigma2" evidence="8">
    <location>
        <begin position="8"/>
        <end position="52"/>
    </location>
</feature>
<dbReference type="Proteomes" id="UP001183388">
    <property type="component" value="Unassembled WGS sequence"/>
</dbReference>
<dbReference type="InterPro" id="IPR053866">
    <property type="entry name" value="PhyR_sigma2"/>
</dbReference>
<dbReference type="CDD" id="cd06171">
    <property type="entry name" value="Sigma70_r4"/>
    <property type="match status" value="1"/>
</dbReference>
<dbReference type="SUPFAM" id="SSF88946">
    <property type="entry name" value="Sigma2 domain of RNA polymerase sigma factors"/>
    <property type="match status" value="1"/>
</dbReference>
<dbReference type="NCBIfam" id="TIGR02937">
    <property type="entry name" value="sigma70-ECF"/>
    <property type="match status" value="1"/>
</dbReference>
<feature type="compositionally biased region" description="Basic and acidic residues" evidence="6">
    <location>
        <begin position="168"/>
        <end position="178"/>
    </location>
</feature>
<evidence type="ECO:0000256" key="6">
    <source>
        <dbReference type="SAM" id="MobiDB-lite"/>
    </source>
</evidence>
<dbReference type="EMBL" id="JAVREN010000004">
    <property type="protein sequence ID" value="MDT0306027.1"/>
    <property type="molecule type" value="Genomic_DNA"/>
</dbReference>
<dbReference type="Pfam" id="PF08281">
    <property type="entry name" value="Sigma70_r4_2"/>
    <property type="match status" value="1"/>
</dbReference>
<evidence type="ECO:0000256" key="3">
    <source>
        <dbReference type="ARBA" id="ARBA00023082"/>
    </source>
</evidence>
<dbReference type="InterPro" id="IPR013249">
    <property type="entry name" value="RNA_pol_sigma70_r4_t2"/>
</dbReference>
<accession>A0ABU2L3D1</accession>
<dbReference type="InterPro" id="IPR013324">
    <property type="entry name" value="RNA_pol_sigma_r3/r4-like"/>
</dbReference>
<evidence type="ECO:0000259" key="7">
    <source>
        <dbReference type="Pfam" id="PF08281"/>
    </source>
</evidence>
<reference evidence="10" key="1">
    <citation type="submission" date="2023-07" db="EMBL/GenBank/DDBJ databases">
        <title>30 novel species of actinomycetes from the DSMZ collection.</title>
        <authorList>
            <person name="Nouioui I."/>
        </authorList>
    </citation>
    <scope>NUCLEOTIDE SEQUENCE [LARGE SCALE GENOMIC DNA]</scope>
    <source>
        <strain evidence="10">DSM 44917</strain>
    </source>
</reference>
<feature type="domain" description="RNA polymerase sigma factor 70 region 4 type 2" evidence="7">
    <location>
        <begin position="102"/>
        <end position="153"/>
    </location>
</feature>
<sequence>MAAYTAYVAARLPALRRVAHLLCRDPHRADDVVQTTLTRLYVHWHRASAAADLDRYVDAMLVRAFLSEQRLAWTRVRLTGAPQETPGLPPAPATRDTETRAVIHTALTRIPPRQRAVLVLRFLCDLPVAEVARILNCSEGNIKSLTARGLGRLRELLSVSLHPAYGERPGRGRREPARRPASAEGVAGRTERGRRPPSAEWPGPAERTQPQRRSPSAEWSRPTEPERRPASAKRPRQEEWPAGRPELPVGPDCTAGPGRQPIRAERPDPAQWAAPRPEPGERPTSADGRGAPGDTRKDVPASRETGSKEGRP</sequence>
<dbReference type="InterPro" id="IPR013325">
    <property type="entry name" value="RNA_pol_sigma_r2"/>
</dbReference>
<dbReference type="Pfam" id="PF22029">
    <property type="entry name" value="PhyR_sigma2"/>
    <property type="match status" value="1"/>
</dbReference>
<name>A0ABU2L3D1_9ACTN</name>
<comment type="caution">
    <text evidence="9">The sequence shown here is derived from an EMBL/GenBank/DDBJ whole genome shotgun (WGS) entry which is preliminary data.</text>
</comment>
<keyword evidence="2" id="KW-0805">Transcription regulation</keyword>
<dbReference type="Gene3D" id="1.10.1740.10">
    <property type="match status" value="1"/>
</dbReference>
<evidence type="ECO:0000313" key="10">
    <source>
        <dbReference type="Proteomes" id="UP001183388"/>
    </source>
</evidence>
<evidence type="ECO:0000313" key="9">
    <source>
        <dbReference type="EMBL" id="MDT0306027.1"/>
    </source>
</evidence>
<keyword evidence="5" id="KW-0804">Transcription</keyword>
<organism evidence="9 10">
    <name type="scientific">Streptomyces boetiae</name>
    <dbReference type="NCBI Taxonomy" id="3075541"/>
    <lineage>
        <taxon>Bacteria</taxon>
        <taxon>Bacillati</taxon>
        <taxon>Actinomycetota</taxon>
        <taxon>Actinomycetes</taxon>
        <taxon>Kitasatosporales</taxon>
        <taxon>Streptomycetaceae</taxon>
        <taxon>Streptomyces</taxon>
    </lineage>
</organism>
<gene>
    <name evidence="9" type="ORF">RM780_03490</name>
</gene>
<dbReference type="InterPro" id="IPR036388">
    <property type="entry name" value="WH-like_DNA-bd_sf"/>
</dbReference>
<feature type="compositionally biased region" description="Basic and acidic residues" evidence="6">
    <location>
        <begin position="221"/>
        <end position="241"/>
    </location>
</feature>
<dbReference type="InterPro" id="IPR014284">
    <property type="entry name" value="RNA_pol_sigma-70_dom"/>
</dbReference>
<keyword evidence="4" id="KW-0238">DNA-binding</keyword>
<evidence type="ECO:0000256" key="2">
    <source>
        <dbReference type="ARBA" id="ARBA00023015"/>
    </source>
</evidence>
<dbReference type="RefSeq" id="WP_311628951.1">
    <property type="nucleotide sequence ID" value="NZ_JAVREN010000004.1"/>
</dbReference>
<dbReference type="SUPFAM" id="SSF88659">
    <property type="entry name" value="Sigma3 and sigma4 domains of RNA polymerase sigma factors"/>
    <property type="match status" value="1"/>
</dbReference>
<evidence type="ECO:0000256" key="5">
    <source>
        <dbReference type="ARBA" id="ARBA00023163"/>
    </source>
</evidence>
<keyword evidence="10" id="KW-1185">Reference proteome</keyword>
<evidence type="ECO:0000256" key="1">
    <source>
        <dbReference type="ARBA" id="ARBA00010641"/>
    </source>
</evidence>
<dbReference type="Gene3D" id="1.10.10.10">
    <property type="entry name" value="Winged helix-like DNA-binding domain superfamily/Winged helix DNA-binding domain"/>
    <property type="match status" value="1"/>
</dbReference>
<proteinExistence type="inferred from homology"/>
<evidence type="ECO:0000256" key="4">
    <source>
        <dbReference type="ARBA" id="ARBA00023125"/>
    </source>
</evidence>
<dbReference type="PANTHER" id="PTHR43133">
    <property type="entry name" value="RNA POLYMERASE ECF-TYPE SIGMA FACTO"/>
    <property type="match status" value="1"/>
</dbReference>
<keyword evidence="3" id="KW-0731">Sigma factor</keyword>
<evidence type="ECO:0000259" key="8">
    <source>
        <dbReference type="Pfam" id="PF22029"/>
    </source>
</evidence>
<protein>
    <submittedName>
        <fullName evidence="9">Sigma-70 family RNA polymerase sigma factor</fullName>
    </submittedName>
</protein>